<evidence type="ECO:0000313" key="3">
    <source>
        <dbReference type="EMBL" id="GGH06394.1"/>
    </source>
</evidence>
<keyword evidence="4" id="KW-1185">Reference proteome</keyword>
<dbReference type="InterPro" id="IPR050471">
    <property type="entry name" value="AB_hydrolase"/>
</dbReference>
<organism evidence="3 4">
    <name type="scientific">Alsobacter metallidurans</name>
    <dbReference type="NCBI Taxonomy" id="340221"/>
    <lineage>
        <taxon>Bacteria</taxon>
        <taxon>Pseudomonadati</taxon>
        <taxon>Pseudomonadota</taxon>
        <taxon>Alphaproteobacteria</taxon>
        <taxon>Hyphomicrobiales</taxon>
        <taxon>Alsobacteraceae</taxon>
        <taxon>Alsobacter</taxon>
    </lineage>
</organism>
<reference evidence="3" key="1">
    <citation type="journal article" date="2014" name="Int. J. Syst. Evol. Microbiol.">
        <title>Complete genome sequence of Corynebacterium casei LMG S-19264T (=DSM 44701T), isolated from a smear-ripened cheese.</title>
        <authorList>
            <consortium name="US DOE Joint Genome Institute (JGI-PGF)"/>
            <person name="Walter F."/>
            <person name="Albersmeier A."/>
            <person name="Kalinowski J."/>
            <person name="Ruckert C."/>
        </authorList>
    </citation>
    <scope>NUCLEOTIDE SEQUENCE</scope>
    <source>
        <strain evidence="3">CGMCC 1.12214</strain>
    </source>
</reference>
<dbReference type="GO" id="GO:0046503">
    <property type="term" value="P:glycerolipid catabolic process"/>
    <property type="evidence" value="ECO:0007669"/>
    <property type="project" value="TreeGrafter"/>
</dbReference>
<dbReference type="InterPro" id="IPR029058">
    <property type="entry name" value="AB_hydrolase_fold"/>
</dbReference>
<evidence type="ECO:0000259" key="1">
    <source>
        <dbReference type="Pfam" id="PF00561"/>
    </source>
</evidence>
<dbReference type="Proteomes" id="UP000603912">
    <property type="component" value="Unassembled WGS sequence"/>
</dbReference>
<sequence length="401" mass="42638">MPLIDVNGTTLFFDETGPREAPPVVFSNSLGTTLEMWEAQARAFAGRYRVIRYDTRGHGRSPASDAPATIDTLCDDLAGLLDALGIAAAHVVGLSLGGMTAQNLAIRHPAKVRSLVLMATAPALPPPETWETRAQAVLRDGMAAIAGPLLGRWFTPAFAERDPARLAFFTKMVLGVDAKGYAACCRAIRDMDLRPGLGSITAPTLVIAGADDPVTTPAMGQELAAAIPGARLEIVADAAHLLAAEQPGDVNALLGEFLAAQAGSPSVHADAAFQRGLSNRKAVLGVDHVQRSLAGAGPFAAPWQDFITRTAWGEVWGDPTLPWKTRSCVTLAMMVALHREEEFKLHVRPALKNGVSLEELRSLLLQTAIYAGVPAANAAFRWVKDVLGPEIDAVEPWRAEL</sequence>
<dbReference type="GO" id="GO:0047570">
    <property type="term" value="F:3-oxoadipate enol-lactonase activity"/>
    <property type="evidence" value="ECO:0007669"/>
    <property type="project" value="InterPro"/>
</dbReference>
<protein>
    <submittedName>
        <fullName evidence="3">3-oxoadipate enol-lactonase</fullName>
    </submittedName>
</protein>
<dbReference type="InterPro" id="IPR029032">
    <property type="entry name" value="AhpD-like"/>
</dbReference>
<dbReference type="Gene3D" id="3.40.50.1820">
    <property type="entry name" value="alpha/beta hydrolase"/>
    <property type="match status" value="1"/>
</dbReference>
<dbReference type="GO" id="GO:0042952">
    <property type="term" value="P:beta-ketoadipate pathway"/>
    <property type="evidence" value="ECO:0007669"/>
    <property type="project" value="InterPro"/>
</dbReference>
<dbReference type="Pfam" id="PF02627">
    <property type="entry name" value="CMD"/>
    <property type="match status" value="1"/>
</dbReference>
<dbReference type="RefSeq" id="WP_188515762.1">
    <property type="nucleotide sequence ID" value="NZ_BMES01000001.1"/>
</dbReference>
<dbReference type="GO" id="GO:0051920">
    <property type="term" value="F:peroxiredoxin activity"/>
    <property type="evidence" value="ECO:0007669"/>
    <property type="project" value="InterPro"/>
</dbReference>
<gene>
    <name evidence="3" type="ORF">GCM10007036_00750</name>
</gene>
<dbReference type="InterPro" id="IPR000073">
    <property type="entry name" value="AB_hydrolase_1"/>
</dbReference>
<dbReference type="PANTHER" id="PTHR43433:SF5">
    <property type="entry name" value="AB HYDROLASE-1 DOMAIN-CONTAINING PROTEIN"/>
    <property type="match status" value="1"/>
</dbReference>
<dbReference type="InterPro" id="IPR003779">
    <property type="entry name" value="CMD-like"/>
</dbReference>
<dbReference type="PRINTS" id="PR00111">
    <property type="entry name" value="ABHYDROLASE"/>
</dbReference>
<name>A0A917I3F4_9HYPH</name>
<dbReference type="EMBL" id="BMES01000001">
    <property type="protein sequence ID" value="GGH06394.1"/>
    <property type="molecule type" value="Genomic_DNA"/>
</dbReference>
<dbReference type="Pfam" id="PF00561">
    <property type="entry name" value="Abhydrolase_1"/>
    <property type="match status" value="1"/>
</dbReference>
<dbReference type="SUPFAM" id="SSF69118">
    <property type="entry name" value="AhpD-like"/>
    <property type="match status" value="1"/>
</dbReference>
<dbReference type="GO" id="GO:0004806">
    <property type="term" value="F:triacylglycerol lipase activity"/>
    <property type="evidence" value="ECO:0007669"/>
    <property type="project" value="TreeGrafter"/>
</dbReference>
<accession>A0A917I3F4</accession>
<proteinExistence type="predicted"/>
<dbReference type="AlphaFoldDB" id="A0A917I3F4"/>
<dbReference type="InterPro" id="IPR026968">
    <property type="entry name" value="PcaD/CatD"/>
</dbReference>
<dbReference type="PANTHER" id="PTHR43433">
    <property type="entry name" value="HYDROLASE, ALPHA/BETA FOLD FAMILY PROTEIN"/>
    <property type="match status" value="1"/>
</dbReference>
<dbReference type="Gene3D" id="1.20.1290.10">
    <property type="entry name" value="AhpD-like"/>
    <property type="match status" value="1"/>
</dbReference>
<feature type="domain" description="Carboxymuconolactone decarboxylase-like" evidence="2">
    <location>
        <begin position="303"/>
        <end position="385"/>
    </location>
</feature>
<dbReference type="NCBIfam" id="TIGR02427">
    <property type="entry name" value="protocat_pcaD"/>
    <property type="match status" value="1"/>
</dbReference>
<feature type="domain" description="AB hydrolase-1" evidence="1">
    <location>
        <begin position="22"/>
        <end position="243"/>
    </location>
</feature>
<evidence type="ECO:0000259" key="2">
    <source>
        <dbReference type="Pfam" id="PF02627"/>
    </source>
</evidence>
<reference evidence="3" key="2">
    <citation type="submission" date="2020-09" db="EMBL/GenBank/DDBJ databases">
        <authorList>
            <person name="Sun Q."/>
            <person name="Zhou Y."/>
        </authorList>
    </citation>
    <scope>NUCLEOTIDE SEQUENCE</scope>
    <source>
        <strain evidence="3">CGMCC 1.12214</strain>
    </source>
</reference>
<evidence type="ECO:0000313" key="4">
    <source>
        <dbReference type="Proteomes" id="UP000603912"/>
    </source>
</evidence>
<comment type="caution">
    <text evidence="3">The sequence shown here is derived from an EMBL/GenBank/DDBJ whole genome shotgun (WGS) entry which is preliminary data.</text>
</comment>
<dbReference type="SUPFAM" id="SSF53474">
    <property type="entry name" value="alpha/beta-Hydrolases"/>
    <property type="match status" value="1"/>
</dbReference>